<dbReference type="Pfam" id="PF10023">
    <property type="entry name" value="Aminopep"/>
    <property type="match status" value="1"/>
</dbReference>
<dbReference type="OrthoDB" id="357991at2"/>
<keyword evidence="2" id="KW-0031">Aminopeptidase</keyword>
<comment type="caution">
    <text evidence="2">The sequence shown here is derived from an EMBL/GenBank/DDBJ whole genome shotgun (WGS) entry which is preliminary data.</text>
</comment>
<dbReference type="EMBL" id="POSP01000003">
    <property type="protein sequence ID" value="PND39705.1"/>
    <property type="molecule type" value="Genomic_DNA"/>
</dbReference>
<accession>A0A2N8L1X2</accession>
<feature type="chain" id="PRO_5018299721" evidence="1">
    <location>
        <begin position="27"/>
        <end position="361"/>
    </location>
</feature>
<gene>
    <name evidence="2" type="ORF">C1O66_11540</name>
</gene>
<keyword evidence="2" id="KW-0378">Hydrolase</keyword>
<evidence type="ECO:0000256" key="1">
    <source>
        <dbReference type="SAM" id="SignalP"/>
    </source>
</evidence>
<dbReference type="AlphaFoldDB" id="A0A2N8L1X2"/>
<dbReference type="GO" id="GO:0004177">
    <property type="term" value="F:aminopeptidase activity"/>
    <property type="evidence" value="ECO:0007669"/>
    <property type="project" value="UniProtKB-KW"/>
</dbReference>
<evidence type="ECO:0000313" key="2">
    <source>
        <dbReference type="EMBL" id="PND39705.1"/>
    </source>
</evidence>
<reference evidence="2 3" key="1">
    <citation type="submission" date="2018-01" db="EMBL/GenBank/DDBJ databases">
        <title>Draft genome sequence of Paucibacter aquatile CR182 isolated from freshwater of the Nakdong River.</title>
        <authorList>
            <person name="Choi A."/>
            <person name="Chung E.J."/>
        </authorList>
    </citation>
    <scope>NUCLEOTIDE SEQUENCE [LARGE SCALE GENOMIC DNA]</scope>
    <source>
        <strain evidence="2 3">CR182</strain>
    </source>
</reference>
<proteinExistence type="predicted"/>
<keyword evidence="1" id="KW-0732">Signal</keyword>
<keyword evidence="2" id="KW-0645">Protease</keyword>
<feature type="signal peptide" evidence="1">
    <location>
        <begin position="1"/>
        <end position="26"/>
    </location>
</feature>
<dbReference type="RefSeq" id="WP_102769611.1">
    <property type="nucleotide sequence ID" value="NZ_POSP01000003.1"/>
</dbReference>
<evidence type="ECO:0000313" key="3">
    <source>
        <dbReference type="Proteomes" id="UP000235916"/>
    </source>
</evidence>
<dbReference type="PROSITE" id="PS51257">
    <property type="entry name" value="PROKAR_LIPOPROTEIN"/>
    <property type="match status" value="1"/>
</dbReference>
<name>A0A2N8L1X2_9BURK</name>
<dbReference type="PIRSF" id="PIRSF029285">
    <property type="entry name" value="Aminopept"/>
    <property type="match status" value="1"/>
</dbReference>
<dbReference type="Proteomes" id="UP000235916">
    <property type="component" value="Unassembled WGS sequence"/>
</dbReference>
<keyword evidence="3" id="KW-1185">Reference proteome</keyword>
<sequence length="361" mass="40423">MKKKRWRWALLAAAAAGLLASLGGCAQIGYLGQSVGGHLRLVSAAKPVDEWLADPALKPALRERLQQSQRMRDFAVQQLHLPDNNSYRRYADLGRSAAVWNVVAAPELSLTLKTWCFPIMGCVGYRGYFNQAEAEAYAAELRAEGYEVMVYGVPAYSTLGWSRLLGGDPLLNTFMNQPEAELAGLIFHELSHQVVYAADDTQFNESFATAVERRGALAWLQAQGSAAERERYLARQSQRVQFRALTQRYRERLEALYVQPMDVEAKRAAKAQLLAEMRAEHAQLKAAQWGGDSGYDAWFARANNASFALLSAYTELAPQFEALLDREGGDWPRFYTAVKALAELPPEQRRMRLQELKNSAE</sequence>
<organism evidence="2 3">
    <name type="scientific">Kinneretia aquatilis</name>
    <dbReference type="NCBI Taxonomy" id="2070761"/>
    <lineage>
        <taxon>Bacteria</taxon>
        <taxon>Pseudomonadati</taxon>
        <taxon>Pseudomonadota</taxon>
        <taxon>Betaproteobacteria</taxon>
        <taxon>Burkholderiales</taxon>
        <taxon>Sphaerotilaceae</taxon>
        <taxon>Roseateles</taxon>
    </lineage>
</organism>
<protein>
    <submittedName>
        <fullName evidence="2">Aminopeptidase</fullName>
    </submittedName>
</protein>
<dbReference type="InterPro" id="IPR014553">
    <property type="entry name" value="Aminopept"/>
</dbReference>